<name>G4ZLI5_PHYSP</name>
<keyword evidence="2" id="KW-1185">Reference proteome</keyword>
<reference evidence="1 2" key="1">
    <citation type="journal article" date="2006" name="Science">
        <title>Phytophthora genome sequences uncover evolutionary origins and mechanisms of pathogenesis.</title>
        <authorList>
            <person name="Tyler B.M."/>
            <person name="Tripathy S."/>
            <person name="Zhang X."/>
            <person name="Dehal P."/>
            <person name="Jiang R.H."/>
            <person name="Aerts A."/>
            <person name="Arredondo F.D."/>
            <person name="Baxter L."/>
            <person name="Bensasson D."/>
            <person name="Beynon J.L."/>
            <person name="Chapman J."/>
            <person name="Damasceno C.M."/>
            <person name="Dorrance A.E."/>
            <person name="Dou D."/>
            <person name="Dickerman A.W."/>
            <person name="Dubchak I.L."/>
            <person name="Garbelotto M."/>
            <person name="Gijzen M."/>
            <person name="Gordon S.G."/>
            <person name="Govers F."/>
            <person name="Grunwald N.J."/>
            <person name="Huang W."/>
            <person name="Ivors K.L."/>
            <person name="Jones R.W."/>
            <person name="Kamoun S."/>
            <person name="Krampis K."/>
            <person name="Lamour K.H."/>
            <person name="Lee M.K."/>
            <person name="McDonald W.H."/>
            <person name="Medina M."/>
            <person name="Meijer H.J."/>
            <person name="Nordberg E.K."/>
            <person name="Maclean D.J."/>
            <person name="Ospina-Giraldo M.D."/>
            <person name="Morris P.F."/>
            <person name="Phuntumart V."/>
            <person name="Putnam N.H."/>
            <person name="Rash S."/>
            <person name="Rose J.K."/>
            <person name="Sakihama Y."/>
            <person name="Salamov A.A."/>
            <person name="Savidor A."/>
            <person name="Scheuring C.F."/>
            <person name="Smith B.M."/>
            <person name="Sobral B.W."/>
            <person name="Terry A."/>
            <person name="Torto-Alalibo T.A."/>
            <person name="Win J."/>
            <person name="Xu Z."/>
            <person name="Zhang H."/>
            <person name="Grigoriev I.V."/>
            <person name="Rokhsar D.S."/>
            <person name="Boore J.L."/>
        </authorList>
    </citation>
    <scope>NUCLEOTIDE SEQUENCE [LARGE SCALE GENOMIC DNA]</scope>
    <source>
        <strain evidence="1 2">P6497</strain>
    </source>
</reference>
<protein>
    <submittedName>
        <fullName evidence="1">Uncharacterized protein</fullName>
    </submittedName>
</protein>
<accession>G4ZLI5</accession>
<dbReference type="InParanoid" id="G4ZLI5"/>
<dbReference type="GeneID" id="20638325"/>
<organism evidence="1 2">
    <name type="scientific">Phytophthora sojae (strain P6497)</name>
    <name type="common">Soybean stem and root rot agent</name>
    <name type="synonym">Phytophthora megasperma f. sp. glycines</name>
    <dbReference type="NCBI Taxonomy" id="1094619"/>
    <lineage>
        <taxon>Eukaryota</taxon>
        <taxon>Sar</taxon>
        <taxon>Stramenopiles</taxon>
        <taxon>Oomycota</taxon>
        <taxon>Peronosporomycetes</taxon>
        <taxon>Peronosporales</taxon>
        <taxon>Peronosporaceae</taxon>
        <taxon>Phytophthora</taxon>
    </lineage>
</organism>
<dbReference type="RefSeq" id="XP_009528309.1">
    <property type="nucleotide sequence ID" value="XM_009530014.1"/>
</dbReference>
<dbReference type="Proteomes" id="UP000002640">
    <property type="component" value="Unassembled WGS sequence"/>
</dbReference>
<gene>
    <name evidence="1" type="ORF">PHYSODRAFT_252936</name>
</gene>
<proteinExistence type="predicted"/>
<dbReference type="KEGG" id="psoj:PHYSODRAFT_252936"/>
<dbReference type="EMBL" id="JH159155">
    <property type="protein sequence ID" value="EGZ14560.1"/>
    <property type="molecule type" value="Genomic_DNA"/>
</dbReference>
<dbReference type="AlphaFoldDB" id="G4ZLI5"/>
<evidence type="ECO:0000313" key="1">
    <source>
        <dbReference type="EMBL" id="EGZ14560.1"/>
    </source>
</evidence>
<sequence length="167" mass="18607">MGTQYPYCFPSGPALPKLGFDSLPHVVDAVSVFLDTSVELPLERASKLGSLPPLNRIWDSLETLADHSSWSVRRLLLQEESYMERQFWLSLTGGCKNIDLSMVEWIFEHFPERGVCMQVVEEAAAAGAMDILQYFADNERDSEVDTRLTKRDIFFGGKDTANAAAGG</sequence>
<evidence type="ECO:0000313" key="2">
    <source>
        <dbReference type="Proteomes" id="UP000002640"/>
    </source>
</evidence>